<protein>
    <submittedName>
        <fullName evidence="3">Aminotransferase, class I and II</fullName>
    </submittedName>
</protein>
<name>A0A3B0T6R9_9ZZZZ</name>
<proteinExistence type="predicted"/>
<dbReference type="InterPro" id="IPR015424">
    <property type="entry name" value="PyrdxlP-dep_Trfase"/>
</dbReference>
<evidence type="ECO:0000313" key="3">
    <source>
        <dbReference type="EMBL" id="VAW14085.1"/>
    </source>
</evidence>
<dbReference type="Gene3D" id="3.40.640.10">
    <property type="entry name" value="Type I PLP-dependent aspartate aminotransferase-like (Major domain)"/>
    <property type="match status" value="1"/>
</dbReference>
<organism evidence="3">
    <name type="scientific">hydrothermal vent metagenome</name>
    <dbReference type="NCBI Taxonomy" id="652676"/>
    <lineage>
        <taxon>unclassified sequences</taxon>
        <taxon>metagenomes</taxon>
        <taxon>ecological metagenomes</taxon>
    </lineage>
</organism>
<accession>A0A3B0T6R9</accession>
<dbReference type="AlphaFoldDB" id="A0A3B0T6R9"/>
<dbReference type="InterPro" id="IPR015422">
    <property type="entry name" value="PyrdxlP-dep_Trfase_small"/>
</dbReference>
<dbReference type="GO" id="GO:0008483">
    <property type="term" value="F:transaminase activity"/>
    <property type="evidence" value="ECO:0007669"/>
    <property type="project" value="UniProtKB-KW"/>
</dbReference>
<dbReference type="InterPro" id="IPR015421">
    <property type="entry name" value="PyrdxlP-dep_Trfase_major"/>
</dbReference>
<dbReference type="SUPFAM" id="SSF53383">
    <property type="entry name" value="PLP-dependent transferases"/>
    <property type="match status" value="1"/>
</dbReference>
<sequence>MTHYIDSFPGREITIDGKKHLYFGGTSYLGLQTDAAFQNIFIQNIKKYGTNYGASRKSNVRISIFDKTERHLAKMVGSEACTTLSSGYLAAQLVVQTLNTPAHRFYHAPNTHAALYLTKPKPYSSFTDQNNAVRDQLLSKDGVTPVVFIDSIDFSINNHPNFNELRSLPLEELILVVDDSHGIGIVGENGGGVYEKVKELSPKELIVCCSLGKGFGVQAGAIFGTKQRISQLTDTAFFSGASPASPAGMATLIEGHELFKAKRALLQKNIRSFLERLTNTELLKFMPDYPAFSFTDVKLANYLKEHRIITTNFKYPNEYSPLVSRIVLTAGHTTKDIEVLAELINSY</sequence>
<reference evidence="3" key="1">
    <citation type="submission" date="2018-06" db="EMBL/GenBank/DDBJ databases">
        <authorList>
            <person name="Zhirakovskaya E."/>
        </authorList>
    </citation>
    <scope>NUCLEOTIDE SEQUENCE</scope>
</reference>
<keyword evidence="3" id="KW-0032">Aminotransferase</keyword>
<keyword evidence="2 3" id="KW-0808">Transferase</keyword>
<dbReference type="InterPro" id="IPR050087">
    <property type="entry name" value="AON_synthase_class-II"/>
</dbReference>
<dbReference type="PANTHER" id="PTHR13693">
    <property type="entry name" value="CLASS II AMINOTRANSFERASE/8-AMINO-7-OXONONANOATE SYNTHASE"/>
    <property type="match status" value="1"/>
</dbReference>
<evidence type="ECO:0000256" key="2">
    <source>
        <dbReference type="ARBA" id="ARBA00022679"/>
    </source>
</evidence>
<dbReference type="Gene3D" id="3.90.1150.10">
    <property type="entry name" value="Aspartate Aminotransferase, domain 1"/>
    <property type="match status" value="1"/>
</dbReference>
<gene>
    <name evidence="3" type="ORF">MNBD_BACTEROID03-925</name>
</gene>
<dbReference type="EMBL" id="UOEL01000112">
    <property type="protein sequence ID" value="VAW14085.1"/>
    <property type="molecule type" value="Genomic_DNA"/>
</dbReference>
<comment type="cofactor">
    <cofactor evidence="1">
        <name>pyridoxal 5'-phosphate</name>
        <dbReference type="ChEBI" id="CHEBI:597326"/>
    </cofactor>
</comment>
<evidence type="ECO:0000256" key="1">
    <source>
        <dbReference type="ARBA" id="ARBA00001933"/>
    </source>
</evidence>